<dbReference type="AlphaFoldDB" id="A0A843X036"/>
<gene>
    <name evidence="2" type="ORF">Taro_045365</name>
</gene>
<protein>
    <submittedName>
        <fullName evidence="2">Uncharacterized protein</fullName>
    </submittedName>
</protein>
<feature type="transmembrane region" description="Helical" evidence="1">
    <location>
        <begin position="20"/>
        <end position="41"/>
    </location>
</feature>
<keyword evidence="1" id="KW-0812">Transmembrane</keyword>
<keyword evidence="3" id="KW-1185">Reference proteome</keyword>
<dbReference type="EMBL" id="NMUH01005320">
    <property type="protein sequence ID" value="MQM12448.1"/>
    <property type="molecule type" value="Genomic_DNA"/>
</dbReference>
<evidence type="ECO:0000313" key="3">
    <source>
        <dbReference type="Proteomes" id="UP000652761"/>
    </source>
</evidence>
<comment type="caution">
    <text evidence="2">The sequence shown here is derived from an EMBL/GenBank/DDBJ whole genome shotgun (WGS) entry which is preliminary data.</text>
</comment>
<keyword evidence="1" id="KW-1133">Transmembrane helix</keyword>
<organism evidence="2 3">
    <name type="scientific">Colocasia esculenta</name>
    <name type="common">Wild taro</name>
    <name type="synonym">Arum esculentum</name>
    <dbReference type="NCBI Taxonomy" id="4460"/>
    <lineage>
        <taxon>Eukaryota</taxon>
        <taxon>Viridiplantae</taxon>
        <taxon>Streptophyta</taxon>
        <taxon>Embryophyta</taxon>
        <taxon>Tracheophyta</taxon>
        <taxon>Spermatophyta</taxon>
        <taxon>Magnoliopsida</taxon>
        <taxon>Liliopsida</taxon>
        <taxon>Araceae</taxon>
        <taxon>Aroideae</taxon>
        <taxon>Colocasieae</taxon>
        <taxon>Colocasia</taxon>
    </lineage>
</organism>
<keyword evidence="1" id="KW-0472">Membrane</keyword>
<evidence type="ECO:0000256" key="1">
    <source>
        <dbReference type="SAM" id="Phobius"/>
    </source>
</evidence>
<dbReference type="Proteomes" id="UP000652761">
    <property type="component" value="Unassembled WGS sequence"/>
</dbReference>
<reference evidence="2" key="1">
    <citation type="submission" date="2017-07" db="EMBL/GenBank/DDBJ databases">
        <title>Taro Niue Genome Assembly and Annotation.</title>
        <authorList>
            <person name="Atibalentja N."/>
            <person name="Keating K."/>
            <person name="Fields C.J."/>
        </authorList>
    </citation>
    <scope>NUCLEOTIDE SEQUENCE</scope>
    <source>
        <strain evidence="2">Niue_2</strain>
        <tissue evidence="2">Leaf</tissue>
    </source>
</reference>
<proteinExistence type="predicted"/>
<evidence type="ECO:0000313" key="2">
    <source>
        <dbReference type="EMBL" id="MQM12448.1"/>
    </source>
</evidence>
<sequence>MDSHMADELVVPLKFPEDSVHFLSLLILMSLDVLLSTRVRVSRKTTKPRRYSVPGQAPSTHVLGSHKTWGSQLKRYQR</sequence>
<accession>A0A843X036</accession>
<name>A0A843X036_COLES</name>